<dbReference type="OMA" id="IEMVAMT"/>
<feature type="domain" description="Adaptive response protein AidB N-terminal" evidence="9">
    <location>
        <begin position="26"/>
        <end position="176"/>
    </location>
</feature>
<comment type="similarity">
    <text evidence="2 5">Belongs to the acyl-CoA dehydrogenase family.</text>
</comment>
<dbReference type="PANTHER" id="PTHR42707">
    <property type="entry name" value="ACYL-COA DEHYDROGENASE"/>
    <property type="match status" value="1"/>
</dbReference>
<name>A0A163JKB5_ABSGL</name>
<dbReference type="AlphaFoldDB" id="A0A163JKB5"/>
<organism evidence="11">
    <name type="scientific">Absidia glauca</name>
    <name type="common">Pin mould</name>
    <dbReference type="NCBI Taxonomy" id="4829"/>
    <lineage>
        <taxon>Eukaryota</taxon>
        <taxon>Fungi</taxon>
        <taxon>Fungi incertae sedis</taxon>
        <taxon>Mucoromycota</taxon>
        <taxon>Mucoromycotina</taxon>
        <taxon>Mucoromycetes</taxon>
        <taxon>Mucorales</taxon>
        <taxon>Cunninghamellaceae</taxon>
        <taxon>Absidia</taxon>
    </lineage>
</organism>
<dbReference type="SUPFAM" id="SSF47203">
    <property type="entry name" value="Acyl-CoA dehydrogenase C-terminal domain-like"/>
    <property type="match status" value="1"/>
</dbReference>
<dbReference type="Gene3D" id="6.10.250.600">
    <property type="match status" value="1"/>
</dbReference>
<feature type="compositionally biased region" description="Pro residues" evidence="6">
    <location>
        <begin position="1"/>
        <end position="10"/>
    </location>
</feature>
<keyword evidence="5" id="KW-0560">Oxidoreductase</keyword>
<protein>
    <recommendedName>
        <fullName evidence="13">Acyl-CoA dehydrogenase/oxidase C-terminal domain-containing protein</fullName>
    </recommendedName>
</protein>
<dbReference type="Pfam" id="PF02770">
    <property type="entry name" value="Acyl-CoA_dh_M"/>
    <property type="match status" value="1"/>
</dbReference>
<reference evidence="11" key="1">
    <citation type="submission" date="2016-04" db="EMBL/GenBank/DDBJ databases">
        <authorList>
            <person name="Evans L.H."/>
            <person name="Alamgir A."/>
            <person name="Owens N."/>
            <person name="Weber N.D."/>
            <person name="Virtaneva K."/>
            <person name="Barbian K."/>
            <person name="Babar A."/>
            <person name="Rosenke K."/>
        </authorList>
    </citation>
    <scope>NUCLEOTIDE SEQUENCE [LARGE SCALE GENOMIC DNA]</scope>
    <source>
        <strain evidence="11">CBS 101.48</strain>
    </source>
</reference>
<evidence type="ECO:0000256" key="5">
    <source>
        <dbReference type="RuleBase" id="RU362125"/>
    </source>
</evidence>
<keyword evidence="12" id="KW-1185">Reference proteome</keyword>
<dbReference type="Pfam" id="PF00441">
    <property type="entry name" value="Acyl-CoA_dh_1"/>
    <property type="match status" value="1"/>
</dbReference>
<keyword evidence="3 5" id="KW-0285">Flavoprotein</keyword>
<evidence type="ECO:0000259" key="8">
    <source>
        <dbReference type="Pfam" id="PF02770"/>
    </source>
</evidence>
<evidence type="ECO:0000259" key="10">
    <source>
        <dbReference type="Pfam" id="PF22217"/>
    </source>
</evidence>
<dbReference type="Pfam" id="PF22217">
    <property type="entry name" value="ACDH-11_C"/>
    <property type="match status" value="1"/>
</dbReference>
<dbReference type="InterPro" id="IPR009075">
    <property type="entry name" value="AcylCo_DH/oxidase_C"/>
</dbReference>
<dbReference type="Gene3D" id="2.40.110.20">
    <property type="match status" value="1"/>
</dbReference>
<feature type="domain" description="Acyl-CoA dehydrogenase 11-like C-terminal" evidence="10">
    <location>
        <begin position="471"/>
        <end position="590"/>
    </location>
</feature>
<evidence type="ECO:0008006" key="13">
    <source>
        <dbReference type="Google" id="ProtNLM"/>
    </source>
</evidence>
<keyword evidence="4 5" id="KW-0274">FAD</keyword>
<gene>
    <name evidence="11" type="primary">ABSGL_09397.1 scaffold 11175</name>
</gene>
<dbReference type="InterPro" id="IPR041504">
    <property type="entry name" value="AidB_N"/>
</dbReference>
<feature type="domain" description="Acyl-CoA dehydrogenase/oxidase C-terminal" evidence="7">
    <location>
        <begin position="302"/>
        <end position="463"/>
    </location>
</feature>
<dbReference type="InterPro" id="IPR006091">
    <property type="entry name" value="Acyl-CoA_Oxase/DH_mid-dom"/>
</dbReference>
<dbReference type="STRING" id="4829.A0A163JKB5"/>
<evidence type="ECO:0000313" key="11">
    <source>
        <dbReference type="EMBL" id="SAM03556.1"/>
    </source>
</evidence>
<dbReference type="InterPro" id="IPR053998">
    <property type="entry name" value="ACDH-11_C"/>
</dbReference>
<feature type="region of interest" description="Disordered" evidence="6">
    <location>
        <begin position="1"/>
        <end position="25"/>
    </location>
</feature>
<dbReference type="PROSITE" id="PS00073">
    <property type="entry name" value="ACYL_COA_DH_2"/>
    <property type="match status" value="1"/>
</dbReference>
<dbReference type="Pfam" id="PF18158">
    <property type="entry name" value="AidB_N"/>
    <property type="match status" value="1"/>
</dbReference>
<evidence type="ECO:0000256" key="3">
    <source>
        <dbReference type="ARBA" id="ARBA00022630"/>
    </source>
</evidence>
<dbReference type="Proteomes" id="UP000078561">
    <property type="component" value="Unassembled WGS sequence"/>
</dbReference>
<dbReference type="InParanoid" id="A0A163JKB5"/>
<dbReference type="InterPro" id="IPR006089">
    <property type="entry name" value="Acyl-CoA_DH_CS"/>
</dbReference>
<evidence type="ECO:0000256" key="6">
    <source>
        <dbReference type="SAM" id="MobiDB-lite"/>
    </source>
</evidence>
<evidence type="ECO:0000259" key="7">
    <source>
        <dbReference type="Pfam" id="PF00441"/>
    </source>
</evidence>
<dbReference type="SUPFAM" id="SSF56645">
    <property type="entry name" value="Acyl-CoA dehydrogenase NM domain-like"/>
    <property type="match status" value="1"/>
</dbReference>
<evidence type="ECO:0000313" key="12">
    <source>
        <dbReference type="Proteomes" id="UP000078561"/>
    </source>
</evidence>
<proteinExistence type="inferred from homology"/>
<dbReference type="GO" id="GO:0003995">
    <property type="term" value="F:acyl-CoA dehydrogenase activity"/>
    <property type="evidence" value="ECO:0007669"/>
    <property type="project" value="InterPro"/>
</dbReference>
<evidence type="ECO:0000256" key="1">
    <source>
        <dbReference type="ARBA" id="ARBA00001974"/>
    </source>
</evidence>
<dbReference type="InterPro" id="IPR009100">
    <property type="entry name" value="AcylCoA_DH/oxidase_NM_dom_sf"/>
</dbReference>
<dbReference type="Gene3D" id="1.20.140.10">
    <property type="entry name" value="Butyryl-CoA Dehydrogenase, subunit A, domain 3"/>
    <property type="match status" value="1"/>
</dbReference>
<dbReference type="InterPro" id="IPR036250">
    <property type="entry name" value="AcylCo_DH-like_C"/>
</dbReference>
<dbReference type="OrthoDB" id="10251155at2759"/>
<dbReference type="PANTHER" id="PTHR42707:SF2">
    <property type="entry name" value="ACD11 DEHYDROGENASE"/>
    <property type="match status" value="1"/>
</dbReference>
<dbReference type="EMBL" id="LT554202">
    <property type="protein sequence ID" value="SAM03556.1"/>
    <property type="molecule type" value="Genomic_DNA"/>
</dbReference>
<comment type="cofactor">
    <cofactor evidence="1 5">
        <name>FAD</name>
        <dbReference type="ChEBI" id="CHEBI:57692"/>
    </cofactor>
</comment>
<accession>A0A163JKB5</accession>
<evidence type="ECO:0000256" key="4">
    <source>
        <dbReference type="ARBA" id="ARBA00022827"/>
    </source>
</evidence>
<sequence>MNTKQAPPPKASSDTGFRQDPPRLGNQYDEDIVLQNILKRLLPSAVLAQIEPDLKNLGDRVIKDIYAMGEDVEDPNNYPRLKQYDAWCRRVDEITVAQGWKDLNDVAAEEGLVSIAYERNFKEYSRIYQFAKSYLYSPSAALYSCPLSMTDGAARVIELYGSDEMKQTYYPRLISRDPKLFWTSGQWMTERPGGSDVSRTETVAELLDPKTNKWKISGFKWFSSATTANMTLLLARTIDPATGMVQQGSRGLSLFIAEMRKPTGELNGVRVHRLKDKYGTKGLPTAELELDGMEAYMVSQPGRGVATIASVLNITRIYSAIGVMCSLRRCLAIAKDFALKRQAGTRTLDKTPLHVTTLARLELIFRAGTQISFYAIQLLGRTESLPEEDPQRKEDMEVLRLLTPVAKAYVCRIGVDAISETMEALGGQGYMEEIGIGKNLRNSQVNTIWEGTTNVLALDVLRVLQKSKGAALKTFVKVLTKKIQVASVVSPSLGDAAKRIELALDTISAFVVRTQDPVAIETSMRQVTYALGRATAATLLLEQAAWAISAKAEGADQDVLAVNQWCHDSEFIKPLVAPTSDTILQEAKMVFGPQAKI</sequence>
<feature type="domain" description="Acyl-CoA oxidase/dehydrogenase middle" evidence="8">
    <location>
        <begin position="186"/>
        <end position="292"/>
    </location>
</feature>
<evidence type="ECO:0000259" key="9">
    <source>
        <dbReference type="Pfam" id="PF18158"/>
    </source>
</evidence>
<dbReference type="InterPro" id="IPR052904">
    <property type="entry name" value="Acyl-CoA_dehydrogenase-like"/>
</dbReference>
<evidence type="ECO:0000256" key="2">
    <source>
        <dbReference type="ARBA" id="ARBA00009347"/>
    </source>
</evidence>